<keyword evidence="3" id="KW-1185">Reference proteome</keyword>
<keyword evidence="1" id="KW-1133">Transmembrane helix</keyword>
<protein>
    <recommendedName>
        <fullName evidence="4">MFS transporter</fullName>
    </recommendedName>
</protein>
<dbReference type="InterPro" id="IPR036259">
    <property type="entry name" value="MFS_trans_sf"/>
</dbReference>
<dbReference type="Proteomes" id="UP000319627">
    <property type="component" value="Unassembled WGS sequence"/>
</dbReference>
<evidence type="ECO:0000313" key="2">
    <source>
        <dbReference type="EMBL" id="TWH77269.1"/>
    </source>
</evidence>
<dbReference type="SUPFAM" id="SSF103473">
    <property type="entry name" value="MFS general substrate transporter"/>
    <property type="match status" value="1"/>
</dbReference>
<dbReference type="AlphaFoldDB" id="A0A562J1Y9"/>
<reference evidence="2 3" key="1">
    <citation type="submission" date="2019-07" db="EMBL/GenBank/DDBJ databases">
        <title>Genomic Encyclopedia of Type Strains, Phase I: the one thousand microbial genomes (KMG-I) project.</title>
        <authorList>
            <person name="Kyrpides N."/>
        </authorList>
    </citation>
    <scope>NUCLEOTIDE SEQUENCE [LARGE SCALE GENOMIC DNA]</scope>
    <source>
        <strain evidence="2 3">DSM 375</strain>
    </source>
</reference>
<gene>
    <name evidence="2" type="ORF">LX59_00175</name>
</gene>
<evidence type="ECO:0000313" key="3">
    <source>
        <dbReference type="Proteomes" id="UP000319627"/>
    </source>
</evidence>
<dbReference type="EMBL" id="VLKG01000001">
    <property type="protein sequence ID" value="TWH77269.1"/>
    <property type="molecule type" value="Genomic_DNA"/>
</dbReference>
<sequence>MSVFSSVAVPVGLLITAPLMDYFNGWYVFLGCSLLSTLSLFLFFMIPGIKEFFNQPPEQAQDWFKFTYLEKLQIHPKTTKPQQLYAN</sequence>
<keyword evidence="1" id="KW-0812">Transmembrane</keyword>
<evidence type="ECO:0000256" key="1">
    <source>
        <dbReference type="SAM" id="Phobius"/>
    </source>
</evidence>
<keyword evidence="1" id="KW-0472">Membrane</keyword>
<evidence type="ECO:0008006" key="4">
    <source>
        <dbReference type="Google" id="ProtNLM"/>
    </source>
</evidence>
<accession>A0A562J1Y9</accession>
<organism evidence="2 3">
    <name type="scientific">Azomonas agilis</name>
    <dbReference type="NCBI Taxonomy" id="116849"/>
    <lineage>
        <taxon>Bacteria</taxon>
        <taxon>Pseudomonadati</taxon>
        <taxon>Pseudomonadota</taxon>
        <taxon>Gammaproteobacteria</taxon>
        <taxon>Pseudomonadales</taxon>
        <taxon>Pseudomonadaceae</taxon>
        <taxon>Azomonas</taxon>
    </lineage>
</organism>
<comment type="caution">
    <text evidence="2">The sequence shown here is derived from an EMBL/GenBank/DDBJ whole genome shotgun (WGS) entry which is preliminary data.</text>
</comment>
<feature type="transmembrane region" description="Helical" evidence="1">
    <location>
        <begin position="26"/>
        <end position="46"/>
    </location>
</feature>
<proteinExistence type="predicted"/>
<name>A0A562J1Y9_9GAMM</name>